<dbReference type="EMBL" id="SHMQ01000004">
    <property type="protein sequence ID" value="RZV39987.1"/>
    <property type="molecule type" value="Genomic_DNA"/>
</dbReference>
<keyword evidence="7" id="KW-0998">Cell outer membrane</keyword>
<keyword evidence="6 8" id="KW-0472">Membrane</keyword>
<comment type="similarity">
    <text evidence="2">Belongs to the outer membrane factor (OMF) (TC 1.B.17) family.</text>
</comment>
<dbReference type="PANTHER" id="PTHR30026">
    <property type="entry name" value="OUTER MEMBRANE PROTEIN TOLC"/>
    <property type="match status" value="1"/>
</dbReference>
<dbReference type="InterPro" id="IPR051906">
    <property type="entry name" value="TolC-like"/>
</dbReference>
<evidence type="ECO:0000313" key="9">
    <source>
        <dbReference type="EMBL" id="RZV39987.1"/>
    </source>
</evidence>
<dbReference type="GO" id="GO:0015562">
    <property type="term" value="F:efflux transmembrane transporter activity"/>
    <property type="evidence" value="ECO:0007669"/>
    <property type="project" value="InterPro"/>
</dbReference>
<organism evidence="9 10">
    <name type="scientific">Candidatus Acidulodesulfobacterium acidiphilum</name>
    <dbReference type="NCBI Taxonomy" id="2597224"/>
    <lineage>
        <taxon>Bacteria</taxon>
        <taxon>Deltaproteobacteria</taxon>
        <taxon>Candidatus Acidulodesulfobacterales</taxon>
        <taxon>Candidatus Acidulodesulfobacterium</taxon>
    </lineage>
</organism>
<dbReference type="AlphaFoldDB" id="A0A520XFL0"/>
<evidence type="ECO:0000256" key="4">
    <source>
        <dbReference type="ARBA" id="ARBA00022452"/>
    </source>
</evidence>
<keyword evidence="8" id="KW-1133">Transmembrane helix</keyword>
<keyword evidence="3" id="KW-0813">Transport</keyword>
<evidence type="ECO:0000256" key="1">
    <source>
        <dbReference type="ARBA" id="ARBA00004442"/>
    </source>
</evidence>
<evidence type="ECO:0000256" key="6">
    <source>
        <dbReference type="ARBA" id="ARBA00023136"/>
    </source>
</evidence>
<evidence type="ECO:0000256" key="7">
    <source>
        <dbReference type="ARBA" id="ARBA00023237"/>
    </source>
</evidence>
<name>A0A520XFL0_9DELT</name>
<dbReference type="PANTHER" id="PTHR30026:SF20">
    <property type="entry name" value="OUTER MEMBRANE PROTEIN TOLC"/>
    <property type="match status" value="1"/>
</dbReference>
<dbReference type="SUPFAM" id="SSF56954">
    <property type="entry name" value="Outer membrane efflux proteins (OEP)"/>
    <property type="match status" value="1"/>
</dbReference>
<evidence type="ECO:0000256" key="8">
    <source>
        <dbReference type="SAM" id="Phobius"/>
    </source>
</evidence>
<comment type="caution">
    <text evidence="9">The sequence shown here is derived from an EMBL/GenBank/DDBJ whole genome shotgun (WGS) entry which is preliminary data.</text>
</comment>
<dbReference type="GO" id="GO:1990281">
    <property type="term" value="C:efflux pump complex"/>
    <property type="evidence" value="ECO:0007669"/>
    <property type="project" value="TreeGrafter"/>
</dbReference>
<accession>A0A520XFL0</accession>
<keyword evidence="5 8" id="KW-0812">Transmembrane</keyword>
<evidence type="ECO:0000256" key="2">
    <source>
        <dbReference type="ARBA" id="ARBA00007613"/>
    </source>
</evidence>
<reference evidence="9 10" key="1">
    <citation type="submission" date="2019-01" db="EMBL/GenBank/DDBJ databases">
        <title>Insights into ecological role of a new deltaproteobacterial order Candidatus Sinidesulfobacterales (Sva0485) by metagenomics and metatranscriptomics.</title>
        <authorList>
            <person name="Tan S."/>
            <person name="Liu J."/>
            <person name="Fang Y."/>
            <person name="Hedlund B."/>
            <person name="Lian Z.-H."/>
            <person name="Huang L.-Y."/>
            <person name="Li J.-T."/>
            <person name="Huang L.-N."/>
            <person name="Li W.-J."/>
            <person name="Jiang H.-C."/>
            <person name="Dong H.-L."/>
            <person name="Shu W.-S."/>
        </authorList>
    </citation>
    <scope>NUCLEOTIDE SEQUENCE [LARGE SCALE GENOMIC DNA]</scope>
    <source>
        <strain evidence="9">AP4</strain>
    </source>
</reference>
<keyword evidence="4" id="KW-1134">Transmembrane beta strand</keyword>
<dbReference type="InterPro" id="IPR003423">
    <property type="entry name" value="OMP_efflux"/>
</dbReference>
<sequence>MQKKISAAEKTVFIFLFLIIISALNIFNLVKTACAYNISKAHNAGNYLKFNKVNKIKLIKTFGIQPSISDGIIKITLTQAIKRALANQGNILEAEHIISEKTDLEKAADAGLLPDIAVNAGGIWTRTKNGYPVFASANGMRELIGQVSLSVPIFDPKIYGEISLAGDNLKIAEYMLRLARLFTAARITQYFYGLILLKDEIKIERKALSGAKKILTAAKIGYKAGSLSRFDVVQTELMTDKIKTNLEILKSKLKSSERMFLMEIFYGSIRHAKLSLRINAPNSAGFNYRIPPLKRLISKAIKKQPLLKIADAEIKSAKSSVSISKAGSLPNIQGGAAYGEDTVSSFDAPNLGWQFFVMLNVPIYNFGLHKGYIDAANERLMALKSAASAVKLSVKKRLTIDYGRASASKNKIYGVKVLVKKSGEVFNMTKEAYLAGAFNALELQEAQNNWIKSRIELVKAVNGFYLAISQLDIDMGIIPSGEGKL</sequence>
<dbReference type="GO" id="GO:0009279">
    <property type="term" value="C:cell outer membrane"/>
    <property type="evidence" value="ECO:0007669"/>
    <property type="project" value="UniProtKB-SubCell"/>
</dbReference>
<dbReference type="Proteomes" id="UP000322454">
    <property type="component" value="Unassembled WGS sequence"/>
</dbReference>
<comment type="subcellular location">
    <subcellularLocation>
        <location evidence="1">Cell outer membrane</location>
    </subcellularLocation>
</comment>
<evidence type="ECO:0000256" key="5">
    <source>
        <dbReference type="ARBA" id="ARBA00022692"/>
    </source>
</evidence>
<feature type="transmembrane region" description="Helical" evidence="8">
    <location>
        <begin position="12"/>
        <end position="30"/>
    </location>
</feature>
<gene>
    <name evidence="9" type="ORF">EVJ48_02095</name>
</gene>
<protein>
    <submittedName>
        <fullName evidence="9">TolC family protein</fullName>
    </submittedName>
</protein>
<dbReference type="GO" id="GO:0015288">
    <property type="term" value="F:porin activity"/>
    <property type="evidence" value="ECO:0007669"/>
    <property type="project" value="TreeGrafter"/>
</dbReference>
<proteinExistence type="inferred from homology"/>
<dbReference type="Pfam" id="PF02321">
    <property type="entry name" value="OEP"/>
    <property type="match status" value="2"/>
</dbReference>
<dbReference type="Gene3D" id="1.20.1600.10">
    <property type="entry name" value="Outer membrane efflux proteins (OEP)"/>
    <property type="match status" value="1"/>
</dbReference>
<evidence type="ECO:0000313" key="10">
    <source>
        <dbReference type="Proteomes" id="UP000322454"/>
    </source>
</evidence>
<evidence type="ECO:0000256" key="3">
    <source>
        <dbReference type="ARBA" id="ARBA00022448"/>
    </source>
</evidence>